<dbReference type="EMBL" id="UINC01137987">
    <property type="protein sequence ID" value="SVD23659.1"/>
    <property type="molecule type" value="Genomic_DNA"/>
</dbReference>
<gene>
    <name evidence="1" type="ORF">METZ01_LOCUS376513</name>
</gene>
<protein>
    <submittedName>
        <fullName evidence="1">Uncharacterized protein</fullName>
    </submittedName>
</protein>
<dbReference type="AlphaFoldDB" id="A0A382TNJ1"/>
<organism evidence="1">
    <name type="scientific">marine metagenome</name>
    <dbReference type="NCBI Taxonomy" id="408172"/>
    <lineage>
        <taxon>unclassified sequences</taxon>
        <taxon>metagenomes</taxon>
        <taxon>ecological metagenomes</taxon>
    </lineage>
</organism>
<name>A0A382TNJ1_9ZZZZ</name>
<reference evidence="1" key="1">
    <citation type="submission" date="2018-05" db="EMBL/GenBank/DDBJ databases">
        <authorList>
            <person name="Lanie J.A."/>
            <person name="Ng W.-L."/>
            <person name="Kazmierczak K.M."/>
            <person name="Andrzejewski T.M."/>
            <person name="Davidsen T.M."/>
            <person name="Wayne K.J."/>
            <person name="Tettelin H."/>
            <person name="Glass J.I."/>
            <person name="Rusch D."/>
            <person name="Podicherti R."/>
            <person name="Tsui H.-C.T."/>
            <person name="Winkler M.E."/>
        </authorList>
    </citation>
    <scope>NUCLEOTIDE SEQUENCE</scope>
</reference>
<accession>A0A382TNJ1</accession>
<proteinExistence type="predicted"/>
<evidence type="ECO:0000313" key="1">
    <source>
        <dbReference type="EMBL" id="SVD23659.1"/>
    </source>
</evidence>
<sequence length="31" mass="3647">MACLDQIDQLLPEFRQIRAWDLGMKNILLSD</sequence>